<feature type="domain" description="Cytosol aminopeptidase" evidence="7">
    <location>
        <begin position="333"/>
        <end position="340"/>
    </location>
</feature>
<dbReference type="EMBL" id="CAEZVV010000038">
    <property type="protein sequence ID" value="CAB4642817.1"/>
    <property type="molecule type" value="Genomic_DNA"/>
</dbReference>
<evidence type="ECO:0000313" key="11">
    <source>
        <dbReference type="EMBL" id="CAB4642817.1"/>
    </source>
</evidence>
<dbReference type="InterPro" id="IPR011356">
    <property type="entry name" value="Leucine_aapep/pepB"/>
</dbReference>
<evidence type="ECO:0000313" key="10">
    <source>
        <dbReference type="EMBL" id="CAB4585354.1"/>
    </source>
</evidence>
<dbReference type="GO" id="GO:0070006">
    <property type="term" value="F:metalloaminopeptidase activity"/>
    <property type="evidence" value="ECO:0007669"/>
    <property type="project" value="InterPro"/>
</dbReference>
<dbReference type="PANTHER" id="PTHR11963:SF23">
    <property type="entry name" value="CYTOSOL AMINOPEPTIDASE"/>
    <property type="match status" value="1"/>
</dbReference>
<dbReference type="SUPFAM" id="SSF53187">
    <property type="entry name" value="Zn-dependent exopeptidases"/>
    <property type="match status" value="1"/>
</dbReference>
<dbReference type="GO" id="GO:0030145">
    <property type="term" value="F:manganese ion binding"/>
    <property type="evidence" value="ECO:0007669"/>
    <property type="project" value="InterPro"/>
</dbReference>
<name>A0A6J6DHE6_9ZZZZ</name>
<keyword evidence="6" id="KW-0378">Hydrolase</keyword>
<protein>
    <recommendedName>
        <fullName evidence="3">leucyl aminopeptidase</fullName>
        <ecNumber evidence="3">3.4.11.1</ecNumber>
    </recommendedName>
</protein>
<evidence type="ECO:0000313" key="12">
    <source>
        <dbReference type="EMBL" id="CAB4678159.1"/>
    </source>
</evidence>
<dbReference type="GO" id="GO:0006508">
    <property type="term" value="P:proteolysis"/>
    <property type="evidence" value="ECO:0007669"/>
    <property type="project" value="UniProtKB-KW"/>
</dbReference>
<dbReference type="HAMAP" id="MF_00181">
    <property type="entry name" value="Cytosol_peptidase_M17"/>
    <property type="match status" value="1"/>
</dbReference>
<dbReference type="SUPFAM" id="SSF52949">
    <property type="entry name" value="Macro domain-like"/>
    <property type="match status" value="1"/>
</dbReference>
<evidence type="ECO:0000259" key="7">
    <source>
        <dbReference type="PROSITE" id="PS00631"/>
    </source>
</evidence>
<reference evidence="9" key="1">
    <citation type="submission" date="2020-05" db="EMBL/GenBank/DDBJ databases">
        <authorList>
            <person name="Chiriac C."/>
            <person name="Salcher M."/>
            <person name="Ghai R."/>
            <person name="Kavagutti S V."/>
        </authorList>
    </citation>
    <scope>NUCLEOTIDE SEQUENCE</scope>
</reference>
<dbReference type="EMBL" id="CAEZSU010000225">
    <property type="protein sequence ID" value="CAB4563562.1"/>
    <property type="molecule type" value="Genomic_DNA"/>
</dbReference>
<comment type="similarity">
    <text evidence="2">Belongs to the peptidase M17 family.</text>
</comment>
<dbReference type="InterPro" id="IPR000819">
    <property type="entry name" value="Peptidase_M17_C"/>
</dbReference>
<dbReference type="Gene3D" id="3.40.630.10">
    <property type="entry name" value="Zn peptidases"/>
    <property type="match status" value="1"/>
</dbReference>
<dbReference type="CDD" id="cd00433">
    <property type="entry name" value="Peptidase_M17"/>
    <property type="match status" value="1"/>
</dbReference>
<dbReference type="EMBL" id="CAEZXE010000059">
    <property type="protein sequence ID" value="CAB4678159.1"/>
    <property type="molecule type" value="Genomic_DNA"/>
</dbReference>
<dbReference type="EMBL" id="CAEZTG010000012">
    <property type="protein sequence ID" value="CAB4556694.1"/>
    <property type="molecule type" value="Genomic_DNA"/>
</dbReference>
<dbReference type="InterPro" id="IPR008283">
    <property type="entry name" value="Peptidase_M17_N"/>
</dbReference>
<keyword evidence="4" id="KW-0031">Aminopeptidase</keyword>
<dbReference type="Pfam" id="PF02789">
    <property type="entry name" value="Peptidase_M17_N"/>
    <property type="match status" value="1"/>
</dbReference>
<dbReference type="PRINTS" id="PR00481">
    <property type="entry name" value="LAMNOPPTDASE"/>
</dbReference>
<dbReference type="InterPro" id="IPR023042">
    <property type="entry name" value="Peptidase_M17_leu_NH2_pept"/>
</dbReference>
<keyword evidence="5" id="KW-0645">Protease</keyword>
<organism evidence="9">
    <name type="scientific">freshwater metagenome</name>
    <dbReference type="NCBI Taxonomy" id="449393"/>
    <lineage>
        <taxon>unclassified sequences</taxon>
        <taxon>metagenomes</taxon>
        <taxon>ecological metagenomes</taxon>
    </lineage>
</organism>
<proteinExistence type="inferred from homology"/>
<gene>
    <name evidence="9" type="ORF">UFOPK1495_01647</name>
    <name evidence="8" type="ORF">UFOPK1603_00247</name>
    <name evidence="10" type="ORF">UFOPK1711_01480</name>
    <name evidence="11" type="ORF">UFOPK2143_00806</name>
    <name evidence="12" type="ORF">UFOPK2350_00809</name>
</gene>
<evidence type="ECO:0000256" key="1">
    <source>
        <dbReference type="ARBA" id="ARBA00000135"/>
    </source>
</evidence>
<evidence type="ECO:0000256" key="5">
    <source>
        <dbReference type="ARBA" id="ARBA00022670"/>
    </source>
</evidence>
<dbReference type="Gene3D" id="3.40.220.10">
    <property type="entry name" value="Leucine Aminopeptidase, subunit E, domain 1"/>
    <property type="match status" value="1"/>
</dbReference>
<dbReference type="AlphaFoldDB" id="A0A6J6DHE6"/>
<sequence>MSLKFSPARSLPAAVDAIVVAVASDKCSDRALKARGLSVAALRTQGFTGAADQIAFVVDSSGRSTIVIGVGASKSIDGNRLRRLGAQAVRAGSRSKRIGVDVLDLLEAGSASGKASLIRALAEGLVLGSYRFTEYRSDPKPVVLSAVTVAGVSGKAATDAFAQGLKIGEAQNFARDLVNRPGGDLTPAALAQEAVKLARRERLTIEVLNLAQIRRQKLGGLLGVNRGSTHEPRFVKITYTPRAPKGTLALVGKGITFDSGGLSIKTGEGMMTMKMDMGGAAAVLGCFAAIRAVAPTCKVVGYMPMTDNMSDGDATRPGDVLTIRNGTTVEVLNTDAEGRLVLADALSLATEDAPDAIVDLATLTGAVEIALGGRIAAVMSNNDAWLDDVESAAESAGERMWALPLPSDYRPFLDSDVADMRNISKSRGGGTITAGLFLQEFVGDNIPWAHIDIAGTAWSDADDAETTKGGTGYGVRTLLELARTFTPRRR</sequence>
<dbReference type="NCBIfam" id="NF002073">
    <property type="entry name" value="PRK00913.1-2"/>
    <property type="match status" value="1"/>
</dbReference>
<dbReference type="InterPro" id="IPR043472">
    <property type="entry name" value="Macro_dom-like"/>
</dbReference>
<accession>A0A6J6DHE6</accession>
<dbReference type="EC" id="3.4.11.1" evidence="3"/>
<dbReference type="Pfam" id="PF00883">
    <property type="entry name" value="Peptidase_M17"/>
    <property type="match status" value="1"/>
</dbReference>
<dbReference type="PROSITE" id="PS00631">
    <property type="entry name" value="CYTOSOL_AP"/>
    <property type="match status" value="1"/>
</dbReference>
<evidence type="ECO:0000313" key="9">
    <source>
        <dbReference type="EMBL" id="CAB4563562.1"/>
    </source>
</evidence>
<evidence type="ECO:0000313" key="8">
    <source>
        <dbReference type="EMBL" id="CAB4556694.1"/>
    </source>
</evidence>
<comment type="catalytic activity">
    <reaction evidence="1">
        <text>Release of an N-terminal amino acid, Xaa-|-Yaa-, in which Xaa is preferably Leu, but may be other amino acids including Pro although not Arg or Lys, and Yaa may be Pro. Amino acid amides and methyl esters are also readily hydrolyzed, but rates on arylamides are exceedingly low.</text>
        <dbReference type="EC" id="3.4.11.1"/>
    </reaction>
</comment>
<dbReference type="GO" id="GO:0005737">
    <property type="term" value="C:cytoplasm"/>
    <property type="evidence" value="ECO:0007669"/>
    <property type="project" value="InterPro"/>
</dbReference>
<dbReference type="PANTHER" id="PTHR11963">
    <property type="entry name" value="LEUCINE AMINOPEPTIDASE-RELATED"/>
    <property type="match status" value="1"/>
</dbReference>
<dbReference type="EMBL" id="CAEZTR010000108">
    <property type="protein sequence ID" value="CAB4585354.1"/>
    <property type="molecule type" value="Genomic_DNA"/>
</dbReference>
<evidence type="ECO:0000256" key="2">
    <source>
        <dbReference type="ARBA" id="ARBA00009528"/>
    </source>
</evidence>
<evidence type="ECO:0000256" key="6">
    <source>
        <dbReference type="ARBA" id="ARBA00022801"/>
    </source>
</evidence>
<evidence type="ECO:0000256" key="4">
    <source>
        <dbReference type="ARBA" id="ARBA00022438"/>
    </source>
</evidence>
<evidence type="ECO:0000256" key="3">
    <source>
        <dbReference type="ARBA" id="ARBA00012565"/>
    </source>
</evidence>